<dbReference type="STRING" id="1122185.N792_12225"/>
<proteinExistence type="inferred from homology"/>
<comment type="similarity">
    <text evidence="2">Belongs to the prokaryotic Ku family.</text>
</comment>
<keyword evidence="2" id="KW-0233">DNA recombination</keyword>
<protein>
    <recommendedName>
        <fullName evidence="2">Non-homologous end joining protein Ku</fullName>
    </recommendedName>
</protein>
<dbReference type="CDD" id="cd00789">
    <property type="entry name" value="KU_like"/>
    <property type="match status" value="1"/>
</dbReference>
<dbReference type="eggNOG" id="COG1273">
    <property type="taxonomic scope" value="Bacteria"/>
</dbReference>
<dbReference type="HAMAP" id="MF_01875">
    <property type="entry name" value="Prokaryotic_Ku"/>
    <property type="match status" value="1"/>
</dbReference>
<dbReference type="Pfam" id="PF02735">
    <property type="entry name" value="Ku"/>
    <property type="match status" value="1"/>
</dbReference>
<dbReference type="SMART" id="SM00559">
    <property type="entry name" value="Ku78"/>
    <property type="match status" value="1"/>
</dbReference>
<accession>A0A0A0ELH3</accession>
<dbReference type="GO" id="GO:0003690">
    <property type="term" value="F:double-stranded DNA binding"/>
    <property type="evidence" value="ECO:0007669"/>
    <property type="project" value="UniProtKB-UniRule"/>
</dbReference>
<evidence type="ECO:0000256" key="1">
    <source>
        <dbReference type="ARBA" id="ARBA00023125"/>
    </source>
</evidence>
<keyword evidence="2" id="KW-0234">DNA repair</keyword>
<comment type="function">
    <text evidence="2">With LigD forms a non-homologous end joining (NHEJ) DNA repair enzyme, which repairs dsDNA breaks with reduced fidelity. Binds linear dsDNA with 5'- and 3'- overhangs but not closed circular dsDNA nor ssDNA. Recruits and stimulates the ligase activity of LigD.</text>
</comment>
<dbReference type="NCBIfam" id="TIGR02772">
    <property type="entry name" value="Ku_bact"/>
    <property type="match status" value="1"/>
</dbReference>
<dbReference type="FunFam" id="2.40.290.10:FF:000004">
    <property type="entry name" value="Non-homologous end joining protein Ku"/>
    <property type="match status" value="1"/>
</dbReference>
<keyword evidence="2" id="KW-0227">DNA damage</keyword>
<feature type="compositionally biased region" description="Low complexity" evidence="3">
    <location>
        <begin position="295"/>
        <end position="330"/>
    </location>
</feature>
<evidence type="ECO:0000259" key="4">
    <source>
        <dbReference type="SMART" id="SM00559"/>
    </source>
</evidence>
<dbReference type="OrthoDB" id="9795084at2"/>
<feature type="compositionally biased region" description="Polar residues" evidence="3">
    <location>
        <begin position="270"/>
        <end position="280"/>
    </location>
</feature>
<dbReference type="RefSeq" id="WP_036194966.1">
    <property type="nucleotide sequence ID" value="NZ_AVPS01000008.1"/>
</dbReference>
<comment type="subunit">
    <text evidence="2">Homodimer. Interacts with LigD.</text>
</comment>
<reference evidence="5 6" key="1">
    <citation type="submission" date="2013-08" db="EMBL/GenBank/DDBJ databases">
        <title>Genome sequencing of Lysobacter.</title>
        <authorList>
            <person name="Zhang S."/>
            <person name="Wang G."/>
        </authorList>
    </citation>
    <scope>NUCLEOTIDE SEQUENCE [LARGE SCALE GENOMIC DNA]</scope>
    <source>
        <strain evidence="5 6">Ko07</strain>
    </source>
</reference>
<evidence type="ECO:0000313" key="6">
    <source>
        <dbReference type="Proteomes" id="UP000030017"/>
    </source>
</evidence>
<dbReference type="PANTHER" id="PTHR41251:SF1">
    <property type="entry name" value="NON-HOMOLOGOUS END JOINING PROTEIN KU"/>
    <property type="match status" value="1"/>
</dbReference>
<evidence type="ECO:0000256" key="2">
    <source>
        <dbReference type="HAMAP-Rule" id="MF_01875"/>
    </source>
</evidence>
<dbReference type="GO" id="GO:0006303">
    <property type="term" value="P:double-strand break repair via nonhomologous end joining"/>
    <property type="evidence" value="ECO:0007669"/>
    <property type="project" value="UniProtKB-UniRule"/>
</dbReference>
<dbReference type="Proteomes" id="UP000030017">
    <property type="component" value="Unassembled WGS sequence"/>
</dbReference>
<feature type="domain" description="Ku" evidence="4">
    <location>
        <begin position="53"/>
        <end position="187"/>
    </location>
</feature>
<gene>
    <name evidence="2" type="primary">ku</name>
    <name evidence="5" type="ORF">N792_12225</name>
</gene>
<organism evidence="5 6">
    <name type="scientific">Lysobacter concretionis Ko07 = DSM 16239</name>
    <dbReference type="NCBI Taxonomy" id="1122185"/>
    <lineage>
        <taxon>Bacteria</taxon>
        <taxon>Pseudomonadati</taxon>
        <taxon>Pseudomonadota</taxon>
        <taxon>Gammaproteobacteria</taxon>
        <taxon>Lysobacterales</taxon>
        <taxon>Lysobacteraceae</taxon>
        <taxon>Novilysobacter</taxon>
    </lineage>
</organism>
<dbReference type="PIRSF" id="PIRSF006493">
    <property type="entry name" value="Prok_Ku"/>
    <property type="match status" value="1"/>
</dbReference>
<dbReference type="SUPFAM" id="SSF100939">
    <property type="entry name" value="SPOC domain-like"/>
    <property type="match status" value="1"/>
</dbReference>
<evidence type="ECO:0000256" key="3">
    <source>
        <dbReference type="SAM" id="MobiDB-lite"/>
    </source>
</evidence>
<dbReference type="AlphaFoldDB" id="A0A0A0ELH3"/>
<name>A0A0A0ELH3_9GAMM</name>
<feature type="compositionally biased region" description="Basic residues" evidence="3">
    <location>
        <begin position="331"/>
        <end position="344"/>
    </location>
</feature>
<dbReference type="GO" id="GO:0006310">
    <property type="term" value="P:DNA recombination"/>
    <property type="evidence" value="ECO:0007669"/>
    <property type="project" value="UniProtKB-KW"/>
</dbReference>
<evidence type="ECO:0000313" key="5">
    <source>
        <dbReference type="EMBL" id="KGM51150.1"/>
    </source>
</evidence>
<feature type="region of interest" description="Disordered" evidence="3">
    <location>
        <begin position="263"/>
        <end position="344"/>
    </location>
</feature>
<dbReference type="EMBL" id="AVPS01000008">
    <property type="protein sequence ID" value="KGM51150.1"/>
    <property type="molecule type" value="Genomic_DNA"/>
</dbReference>
<comment type="caution">
    <text evidence="5">The sequence shown here is derived from an EMBL/GenBank/DDBJ whole genome shotgun (WGS) entry which is preliminary data.</text>
</comment>
<keyword evidence="1 2" id="KW-0238">DNA-binding</keyword>
<dbReference type="InterPro" id="IPR009187">
    <property type="entry name" value="Prok_Ku"/>
</dbReference>
<sequence>MARPIWSGTLSFGLLNIPVSLMSGERRTDISFRMLDARDNTPIRYERVNADSGEEVAWKDIVKAFEYDKGSYVVLEPEDIRSAAPESHDAIEVEAFVQASQIDPRYFEKPYVLVPAKKAEKGYVLLREALSATGRIGIARVVIRTREHLCAVMPHGDALLLLMMRYPQELVDIDEYRIPEGKGADYRITAREQAFSEQLIETMSGDWDPTQYQDEFRERLQQVIRRRMKDKGVVRREDEEPELHENAATNVVDFMSLLQQSIARKRRTPAQASATGSDAPQSDGPAKKAAKKVTAKPAPKASTKAAKAAAEKAAGAASKRASRSDSSPAKPARKAVTKKRGKVA</sequence>
<dbReference type="InterPro" id="IPR006164">
    <property type="entry name" value="DNA_bd_Ku70/Ku80"/>
</dbReference>
<keyword evidence="6" id="KW-1185">Reference proteome</keyword>
<dbReference type="InterPro" id="IPR016194">
    <property type="entry name" value="SPOC-like_C_dom_sf"/>
</dbReference>
<dbReference type="PANTHER" id="PTHR41251">
    <property type="entry name" value="NON-HOMOLOGOUS END JOINING PROTEIN KU"/>
    <property type="match status" value="1"/>
</dbReference>
<dbReference type="Gene3D" id="2.40.290.10">
    <property type="match status" value="1"/>
</dbReference>